<dbReference type="InterPro" id="IPR007837">
    <property type="entry name" value="DinB"/>
</dbReference>
<evidence type="ECO:0000313" key="4">
    <source>
        <dbReference type="Proteomes" id="UP001232245"/>
    </source>
</evidence>
<dbReference type="Gene3D" id="1.20.120.450">
    <property type="entry name" value="dinb family like domain"/>
    <property type="match status" value="1"/>
</dbReference>
<comment type="caution">
    <text evidence="3">The sequence shown here is derived from an EMBL/GenBank/DDBJ whole genome shotgun (WGS) entry which is preliminary data.</text>
</comment>
<evidence type="ECO:0000256" key="1">
    <source>
        <dbReference type="ARBA" id="ARBA00008635"/>
    </source>
</evidence>
<dbReference type="EMBL" id="JAUSTZ010000001">
    <property type="protein sequence ID" value="MDQ0224076.1"/>
    <property type="molecule type" value="Genomic_DNA"/>
</dbReference>
<organism evidence="3 4">
    <name type="scientific">Metabacillus niabensis</name>
    <dbReference type="NCBI Taxonomy" id="324854"/>
    <lineage>
        <taxon>Bacteria</taxon>
        <taxon>Bacillati</taxon>
        <taxon>Bacillota</taxon>
        <taxon>Bacilli</taxon>
        <taxon>Bacillales</taxon>
        <taxon>Bacillaceae</taxon>
        <taxon>Metabacillus</taxon>
    </lineage>
</organism>
<dbReference type="Pfam" id="PF05163">
    <property type="entry name" value="DinB"/>
    <property type="match status" value="1"/>
</dbReference>
<protein>
    <submittedName>
        <fullName evidence="3">Damage-inducible protein DinB</fullName>
    </submittedName>
</protein>
<reference evidence="3 4" key="1">
    <citation type="submission" date="2023-07" db="EMBL/GenBank/DDBJ databases">
        <title>Genomic Encyclopedia of Type Strains, Phase IV (KMG-IV): sequencing the most valuable type-strain genomes for metagenomic binning, comparative biology and taxonomic classification.</title>
        <authorList>
            <person name="Goeker M."/>
        </authorList>
    </citation>
    <scope>NUCLEOTIDE SEQUENCE [LARGE SCALE GENOMIC DNA]</scope>
    <source>
        <strain evidence="3 4">DSM 17723</strain>
    </source>
</reference>
<dbReference type="InterPro" id="IPR034660">
    <property type="entry name" value="DinB/YfiT-like"/>
</dbReference>
<accession>A0ABT9YWU7</accession>
<dbReference type="RefSeq" id="WP_145580655.1">
    <property type="nucleotide sequence ID" value="NZ_CADEPK010000083.1"/>
</dbReference>
<keyword evidence="4" id="KW-1185">Reference proteome</keyword>
<name>A0ABT9YWU7_9BACI</name>
<comment type="similarity">
    <text evidence="1">Belongs to the DinB family.</text>
</comment>
<gene>
    <name evidence="3" type="ORF">J2S02_000398</name>
</gene>
<proteinExistence type="inferred from homology"/>
<sequence length="158" mass="17457">MYRTVNDFLFDWSNSASGTISVLEALTDEKLNQAIVEGHNTLGWLGWHLVTSVSFFAGQIGLNVTVPGDVKTVPNKASEILDAYKKVSEELKKAVEEGLTDESIVEKVEAFGQLTPRGMMLSKCIEHQTHHRGQMTVLLRQAGLKVPSIMGPTKEEQM</sequence>
<dbReference type="Proteomes" id="UP001232245">
    <property type="component" value="Unassembled WGS sequence"/>
</dbReference>
<keyword evidence="2" id="KW-0479">Metal-binding</keyword>
<evidence type="ECO:0000256" key="2">
    <source>
        <dbReference type="ARBA" id="ARBA00022723"/>
    </source>
</evidence>
<evidence type="ECO:0000313" key="3">
    <source>
        <dbReference type="EMBL" id="MDQ0224076.1"/>
    </source>
</evidence>
<dbReference type="SUPFAM" id="SSF109854">
    <property type="entry name" value="DinB/YfiT-like putative metalloenzymes"/>
    <property type="match status" value="1"/>
</dbReference>